<reference evidence="2 3" key="1">
    <citation type="submission" date="2016-01" db="EMBL/GenBank/DDBJ databases">
        <title>Biosynthesis of antibiotic leucinostatins and their inhibition on Phytophthora in bio-control Purpureocillium lilacinum.</title>
        <authorList>
            <person name="Wang G."/>
            <person name="Liu Z."/>
            <person name="Lin R."/>
            <person name="Li E."/>
            <person name="Mao Z."/>
            <person name="Ling J."/>
            <person name="Yin W."/>
            <person name="Xie B."/>
        </authorList>
    </citation>
    <scope>NUCLEOTIDE SEQUENCE [LARGE SCALE GENOMIC DNA]</scope>
    <source>
        <strain evidence="2">PLBJ-1</strain>
    </source>
</reference>
<accession>A0A179GCK3</accession>
<sequence>MPRAFWAGPGHPWPTVKTPLMSGDGAMGRGTLWVCRGRGLTCGSGRSLAYKRQLAQACMIRLQWSCVLNSLTLYGGLAKHSYLGWVNDGGRAQTRQFPIEWSCHMNRVSITDEPVARHTLSAPNRAGTQLQAVTVDGIHCLPPERTVDSDRPVPPVRRASPCASNQSRALSAVPPKHCQRRAAPAQCPSAVQCTERLTANYVSRQKFLSPSS</sequence>
<evidence type="ECO:0000313" key="3">
    <source>
        <dbReference type="Proteomes" id="UP000078240"/>
    </source>
</evidence>
<comment type="caution">
    <text evidence="2">The sequence shown here is derived from an EMBL/GenBank/DDBJ whole genome shotgun (WGS) entry which is preliminary data.</text>
</comment>
<name>A0A179GCK3_PURLI</name>
<dbReference type="EMBL" id="LSBH01000008">
    <property type="protein sequence ID" value="OAQ75512.1"/>
    <property type="molecule type" value="Genomic_DNA"/>
</dbReference>
<protein>
    <submittedName>
        <fullName evidence="2">Uncharacterized protein</fullName>
    </submittedName>
</protein>
<dbReference type="AlphaFoldDB" id="A0A179GCK3"/>
<proteinExistence type="predicted"/>
<feature type="region of interest" description="Disordered" evidence="1">
    <location>
        <begin position="144"/>
        <end position="174"/>
    </location>
</feature>
<dbReference type="Proteomes" id="UP000078240">
    <property type="component" value="Unassembled WGS sequence"/>
</dbReference>
<evidence type="ECO:0000313" key="2">
    <source>
        <dbReference type="EMBL" id="OAQ75512.1"/>
    </source>
</evidence>
<evidence type="ECO:0000256" key="1">
    <source>
        <dbReference type="SAM" id="MobiDB-lite"/>
    </source>
</evidence>
<gene>
    <name evidence="2" type="ORF">VFPBJ_09485</name>
</gene>
<organism evidence="2 3">
    <name type="scientific">Purpureocillium lilacinum</name>
    <name type="common">Paecilomyces lilacinus</name>
    <dbReference type="NCBI Taxonomy" id="33203"/>
    <lineage>
        <taxon>Eukaryota</taxon>
        <taxon>Fungi</taxon>
        <taxon>Dikarya</taxon>
        <taxon>Ascomycota</taxon>
        <taxon>Pezizomycotina</taxon>
        <taxon>Sordariomycetes</taxon>
        <taxon>Hypocreomycetidae</taxon>
        <taxon>Hypocreales</taxon>
        <taxon>Ophiocordycipitaceae</taxon>
        <taxon>Purpureocillium</taxon>
    </lineage>
</organism>